<evidence type="ECO:0000256" key="2">
    <source>
        <dbReference type="ARBA" id="ARBA00022475"/>
    </source>
</evidence>
<dbReference type="KEGG" id="tca:107398022"/>
<keyword evidence="7 8" id="KW-0807">Transducer</keyword>
<keyword evidence="10" id="KW-1185">Reference proteome</keyword>
<organism evidence="9 10">
    <name type="scientific">Tribolium castaneum</name>
    <name type="common">Red flour beetle</name>
    <dbReference type="NCBI Taxonomy" id="7070"/>
    <lineage>
        <taxon>Eukaryota</taxon>
        <taxon>Metazoa</taxon>
        <taxon>Ecdysozoa</taxon>
        <taxon>Arthropoda</taxon>
        <taxon>Hexapoda</taxon>
        <taxon>Insecta</taxon>
        <taxon>Pterygota</taxon>
        <taxon>Neoptera</taxon>
        <taxon>Endopterygota</taxon>
        <taxon>Coleoptera</taxon>
        <taxon>Polyphaga</taxon>
        <taxon>Cucujiformia</taxon>
        <taxon>Tenebrionidae</taxon>
        <taxon>Tenebrionidae incertae sedis</taxon>
        <taxon>Tribolium</taxon>
    </lineage>
</organism>
<evidence type="ECO:0000256" key="8">
    <source>
        <dbReference type="RuleBase" id="RU363108"/>
    </source>
</evidence>
<keyword evidence="2 8" id="KW-1003">Cell membrane</keyword>
<evidence type="ECO:0000256" key="3">
    <source>
        <dbReference type="ARBA" id="ARBA00022692"/>
    </source>
</evidence>
<dbReference type="AlphaFoldDB" id="D6WK48"/>
<dbReference type="EMBL" id="KQ971343">
    <property type="protein sequence ID" value="EFA04727.2"/>
    <property type="molecule type" value="Genomic_DNA"/>
</dbReference>
<dbReference type="InParanoid" id="D6WK48"/>
<feature type="transmembrane region" description="Helical" evidence="8">
    <location>
        <begin position="401"/>
        <end position="419"/>
    </location>
</feature>
<dbReference type="STRING" id="7070.D6WK48"/>
<proteinExistence type="inferred from homology"/>
<comment type="function">
    <text evidence="8">Gustatory receptor which mediates acceptance or avoidance behavior, depending on its substrates.</text>
</comment>
<dbReference type="Pfam" id="PF08395">
    <property type="entry name" value="7tm_7"/>
    <property type="match status" value="1"/>
</dbReference>
<dbReference type="GO" id="GO:0007165">
    <property type="term" value="P:signal transduction"/>
    <property type="evidence" value="ECO:0007669"/>
    <property type="project" value="UniProtKB-KW"/>
</dbReference>
<evidence type="ECO:0000313" key="9">
    <source>
        <dbReference type="EMBL" id="EFA04727.2"/>
    </source>
</evidence>
<evidence type="ECO:0000256" key="6">
    <source>
        <dbReference type="ARBA" id="ARBA00023170"/>
    </source>
</evidence>
<evidence type="ECO:0000256" key="4">
    <source>
        <dbReference type="ARBA" id="ARBA00022989"/>
    </source>
</evidence>
<feature type="transmembrane region" description="Helical" evidence="8">
    <location>
        <begin position="20"/>
        <end position="38"/>
    </location>
</feature>
<dbReference type="PANTHER" id="PTHR21143:SF133">
    <property type="entry name" value="GUSTATORY AND PHEROMONE RECEPTOR 32A-RELATED"/>
    <property type="match status" value="1"/>
</dbReference>
<reference evidence="9 10" key="1">
    <citation type="journal article" date="2008" name="Nature">
        <title>The genome of the model beetle and pest Tribolium castaneum.</title>
        <authorList>
            <consortium name="Tribolium Genome Sequencing Consortium"/>
            <person name="Richards S."/>
            <person name="Gibbs R.A."/>
            <person name="Weinstock G.M."/>
            <person name="Brown S.J."/>
            <person name="Denell R."/>
            <person name="Beeman R.W."/>
            <person name="Gibbs R."/>
            <person name="Beeman R.W."/>
            <person name="Brown S.J."/>
            <person name="Bucher G."/>
            <person name="Friedrich M."/>
            <person name="Grimmelikhuijzen C.J."/>
            <person name="Klingler M."/>
            <person name="Lorenzen M."/>
            <person name="Richards S."/>
            <person name="Roth S."/>
            <person name="Schroder R."/>
            <person name="Tautz D."/>
            <person name="Zdobnov E.M."/>
            <person name="Muzny D."/>
            <person name="Gibbs R.A."/>
            <person name="Weinstock G.M."/>
            <person name="Attaway T."/>
            <person name="Bell S."/>
            <person name="Buhay C.J."/>
            <person name="Chandrabose M.N."/>
            <person name="Chavez D."/>
            <person name="Clerk-Blankenburg K.P."/>
            <person name="Cree A."/>
            <person name="Dao M."/>
            <person name="Davis C."/>
            <person name="Chacko J."/>
            <person name="Dinh H."/>
            <person name="Dugan-Rocha S."/>
            <person name="Fowler G."/>
            <person name="Garner T.T."/>
            <person name="Garnes J."/>
            <person name="Gnirke A."/>
            <person name="Hawes A."/>
            <person name="Hernandez J."/>
            <person name="Hines S."/>
            <person name="Holder M."/>
            <person name="Hume J."/>
            <person name="Jhangiani S.N."/>
            <person name="Joshi V."/>
            <person name="Khan Z.M."/>
            <person name="Jackson L."/>
            <person name="Kovar C."/>
            <person name="Kowis A."/>
            <person name="Lee S."/>
            <person name="Lewis L.R."/>
            <person name="Margolis J."/>
            <person name="Morgan M."/>
            <person name="Nazareth L.V."/>
            <person name="Nguyen N."/>
            <person name="Okwuonu G."/>
            <person name="Parker D."/>
            <person name="Richards S."/>
            <person name="Ruiz S.J."/>
            <person name="Santibanez J."/>
            <person name="Savard J."/>
            <person name="Scherer S.E."/>
            <person name="Schneider B."/>
            <person name="Sodergren E."/>
            <person name="Tautz D."/>
            <person name="Vattahil S."/>
            <person name="Villasana D."/>
            <person name="White C.S."/>
            <person name="Wright R."/>
            <person name="Park Y."/>
            <person name="Beeman R.W."/>
            <person name="Lord J."/>
            <person name="Oppert B."/>
            <person name="Lorenzen M."/>
            <person name="Brown S."/>
            <person name="Wang L."/>
            <person name="Savard J."/>
            <person name="Tautz D."/>
            <person name="Richards S."/>
            <person name="Weinstock G."/>
            <person name="Gibbs R.A."/>
            <person name="Liu Y."/>
            <person name="Worley K."/>
            <person name="Weinstock G."/>
            <person name="Elsik C.G."/>
            <person name="Reese J.T."/>
            <person name="Elhaik E."/>
            <person name="Landan G."/>
            <person name="Graur D."/>
            <person name="Arensburger P."/>
            <person name="Atkinson P."/>
            <person name="Beeman R.W."/>
            <person name="Beidler J."/>
            <person name="Brown S.J."/>
            <person name="Demuth J.P."/>
            <person name="Drury D.W."/>
            <person name="Du Y.Z."/>
            <person name="Fujiwara H."/>
            <person name="Lorenzen M."/>
            <person name="Maselli V."/>
            <person name="Osanai M."/>
            <person name="Park Y."/>
            <person name="Robertson H.M."/>
            <person name="Tu Z."/>
            <person name="Wang J.J."/>
            <person name="Wang S."/>
            <person name="Richards S."/>
            <person name="Song H."/>
            <person name="Zhang L."/>
            <person name="Sodergren E."/>
            <person name="Werner D."/>
            <person name="Stanke M."/>
            <person name="Morgenstern B."/>
            <person name="Solovyev V."/>
            <person name="Kosarev P."/>
            <person name="Brown G."/>
            <person name="Chen H.C."/>
            <person name="Ermolaeva O."/>
            <person name="Hlavina W."/>
            <person name="Kapustin Y."/>
            <person name="Kiryutin B."/>
            <person name="Kitts P."/>
            <person name="Maglott D."/>
            <person name="Pruitt K."/>
            <person name="Sapojnikov V."/>
            <person name="Souvorov A."/>
            <person name="Mackey A.J."/>
            <person name="Waterhouse R.M."/>
            <person name="Wyder S."/>
            <person name="Zdobnov E.M."/>
            <person name="Zdobnov E.M."/>
            <person name="Wyder S."/>
            <person name="Kriventseva E.V."/>
            <person name="Kadowaki T."/>
            <person name="Bork P."/>
            <person name="Aranda M."/>
            <person name="Bao R."/>
            <person name="Beermann A."/>
            <person name="Berns N."/>
            <person name="Bolognesi R."/>
            <person name="Bonneton F."/>
            <person name="Bopp D."/>
            <person name="Brown S.J."/>
            <person name="Bucher G."/>
            <person name="Butts T."/>
            <person name="Chaumot A."/>
            <person name="Denell R.E."/>
            <person name="Ferrier D.E."/>
            <person name="Friedrich M."/>
            <person name="Gordon C.M."/>
            <person name="Jindra M."/>
            <person name="Klingler M."/>
            <person name="Lan Q."/>
            <person name="Lattorff H.M."/>
            <person name="Laudet V."/>
            <person name="von Levetsow C."/>
            <person name="Liu Z."/>
            <person name="Lutz R."/>
            <person name="Lynch J.A."/>
            <person name="da Fonseca R.N."/>
            <person name="Posnien N."/>
            <person name="Reuter R."/>
            <person name="Roth S."/>
            <person name="Savard J."/>
            <person name="Schinko J.B."/>
            <person name="Schmitt C."/>
            <person name="Schoppmeier M."/>
            <person name="Schroder R."/>
            <person name="Shippy T.D."/>
            <person name="Simonnet F."/>
            <person name="Marques-Souza H."/>
            <person name="Tautz D."/>
            <person name="Tomoyasu Y."/>
            <person name="Trauner J."/>
            <person name="Van der Zee M."/>
            <person name="Vervoort M."/>
            <person name="Wittkopp N."/>
            <person name="Wimmer E.A."/>
            <person name="Yang X."/>
            <person name="Jones A.K."/>
            <person name="Sattelle D.B."/>
            <person name="Ebert P.R."/>
            <person name="Nelson D."/>
            <person name="Scott J.G."/>
            <person name="Beeman R.W."/>
            <person name="Muthukrishnan S."/>
            <person name="Kramer K.J."/>
            <person name="Arakane Y."/>
            <person name="Beeman R.W."/>
            <person name="Zhu Q."/>
            <person name="Hogenkamp D."/>
            <person name="Dixit R."/>
            <person name="Oppert B."/>
            <person name="Jiang H."/>
            <person name="Zou Z."/>
            <person name="Marshall J."/>
            <person name="Elpidina E."/>
            <person name="Vinokurov K."/>
            <person name="Oppert C."/>
            <person name="Zou Z."/>
            <person name="Evans J."/>
            <person name="Lu Z."/>
            <person name="Zhao P."/>
            <person name="Sumathipala N."/>
            <person name="Altincicek B."/>
            <person name="Vilcinskas A."/>
            <person name="Williams M."/>
            <person name="Hultmark D."/>
            <person name="Hetru C."/>
            <person name="Jiang H."/>
            <person name="Grimmelikhuijzen C.J."/>
            <person name="Hauser F."/>
            <person name="Cazzamali G."/>
            <person name="Williamson M."/>
            <person name="Park Y."/>
            <person name="Li B."/>
            <person name="Tanaka Y."/>
            <person name="Predel R."/>
            <person name="Neupert S."/>
            <person name="Schachtner J."/>
            <person name="Verleyen P."/>
            <person name="Raible F."/>
            <person name="Bork P."/>
            <person name="Friedrich M."/>
            <person name="Walden K.K."/>
            <person name="Robertson H.M."/>
            <person name="Angeli S."/>
            <person name="Foret S."/>
            <person name="Bucher G."/>
            <person name="Schuetz S."/>
            <person name="Maleszka R."/>
            <person name="Wimmer E.A."/>
            <person name="Beeman R.W."/>
            <person name="Lorenzen M."/>
            <person name="Tomoyasu Y."/>
            <person name="Miller S.C."/>
            <person name="Grossmann D."/>
            <person name="Bucher G."/>
        </authorList>
    </citation>
    <scope>NUCLEOTIDE SEQUENCE [LARGE SCALE GENOMIC DNA]</scope>
    <source>
        <strain evidence="9 10">Georgia GA2</strain>
    </source>
</reference>
<dbReference type="FunCoup" id="D6WK48">
    <property type="interactions" value="22"/>
</dbReference>
<keyword evidence="6 8" id="KW-0675">Receptor</keyword>
<evidence type="ECO:0000256" key="1">
    <source>
        <dbReference type="ARBA" id="ARBA00004651"/>
    </source>
</evidence>
<protein>
    <recommendedName>
        <fullName evidence="8">Gustatory receptor</fullName>
    </recommendedName>
</protein>
<comment type="similarity">
    <text evidence="8">Belongs to the insect chemoreceptor superfamily. Gustatory receptor (GR) family.</text>
</comment>
<sequence>MLPKQFLKLFKDPCDVYTAIHPLFYVCTFFGLAPYSLVRVENGKKVFKFAWWPLTRNALLVLILLGALTYHAIFDLISFKDSDLQQKLRYFEEVFSSLLSCCSVIFGCIFALKVIEVFKNIEEVDVAFRSLAVWVPYKHLYVNILIHLSGLVTIVATLTVTIIFFASYQYGTKTYSLFIVFMTVILPYFINLLMELQYCHYLNILRVRYQLLNEYLETLVQETNRTSVEGWTDVSNVKRKSKEISKLPKSMLAISDPVFIVDQVAALHIKLTDTAHMINYAFCVQQLLRITVAFISIVTALFLVAINFNKSSSEENEGKTTQLDYFFTFWAFSNACEVMAIVWITSETCEEANTCPRILHKIRNNTTNTNLQDTIEIYSLQMYHNRLYFTVCGLFPLDYTLLYTIVAGVTTYLVILIQFNNSDFVQRNSTEFDNATESY</sequence>
<dbReference type="GO" id="GO:0050909">
    <property type="term" value="P:sensory perception of taste"/>
    <property type="evidence" value="ECO:0007669"/>
    <property type="project" value="InterPro"/>
</dbReference>
<dbReference type="GO" id="GO:0030425">
    <property type="term" value="C:dendrite"/>
    <property type="evidence" value="ECO:0000318"/>
    <property type="project" value="GO_Central"/>
</dbReference>
<dbReference type="GO" id="GO:0005886">
    <property type="term" value="C:plasma membrane"/>
    <property type="evidence" value="ECO:0007669"/>
    <property type="project" value="UniProtKB-SubCell"/>
</dbReference>
<dbReference type="Proteomes" id="UP000007266">
    <property type="component" value="Linkage group 5"/>
</dbReference>
<accession>D6WK48</accession>
<reference evidence="9 10" key="2">
    <citation type="journal article" date="2010" name="Nucleic Acids Res.">
        <title>BeetleBase in 2010: revisions to provide comprehensive genomic information for Tribolium castaneum.</title>
        <authorList>
            <person name="Kim H.S."/>
            <person name="Murphy T."/>
            <person name="Xia J."/>
            <person name="Caragea D."/>
            <person name="Park Y."/>
            <person name="Beeman R.W."/>
            <person name="Lorenzen M.D."/>
            <person name="Butcher S."/>
            <person name="Manak J.R."/>
            <person name="Brown S.J."/>
        </authorList>
    </citation>
    <scope>GENOME REANNOTATION</scope>
    <source>
        <strain evidence="9 10">Georgia GA2</strain>
    </source>
</reference>
<dbReference type="GO" id="GO:0030424">
    <property type="term" value="C:axon"/>
    <property type="evidence" value="ECO:0000318"/>
    <property type="project" value="GO_Central"/>
</dbReference>
<dbReference type="GO" id="GO:0008049">
    <property type="term" value="P:male courtship behavior"/>
    <property type="evidence" value="ECO:0000318"/>
    <property type="project" value="GO_Central"/>
</dbReference>
<gene>
    <name evidence="9" type="primary">AUGUSTUS-3.0.2_30254</name>
    <name evidence="9" type="ORF">TcasGA2_TC030254</name>
</gene>
<dbReference type="GO" id="GO:0007635">
    <property type="term" value="P:chemosensory behavior"/>
    <property type="evidence" value="ECO:0000318"/>
    <property type="project" value="GO_Central"/>
</dbReference>
<keyword evidence="3 8" id="KW-0812">Transmembrane</keyword>
<dbReference type="OrthoDB" id="6366728at2759"/>
<keyword evidence="5 8" id="KW-0472">Membrane</keyword>
<evidence type="ECO:0000256" key="7">
    <source>
        <dbReference type="ARBA" id="ARBA00023224"/>
    </source>
</evidence>
<feature type="transmembrane region" description="Helical" evidence="8">
    <location>
        <begin position="94"/>
        <end position="112"/>
    </location>
</feature>
<dbReference type="GO" id="GO:0043025">
    <property type="term" value="C:neuronal cell body"/>
    <property type="evidence" value="ECO:0000318"/>
    <property type="project" value="GO_Central"/>
</dbReference>
<name>D6WK48_TRICA</name>
<dbReference type="HOGENOM" id="CLU_029071_1_0_1"/>
<feature type="transmembrane region" description="Helical" evidence="8">
    <location>
        <begin position="174"/>
        <end position="194"/>
    </location>
</feature>
<dbReference type="PANTHER" id="PTHR21143">
    <property type="entry name" value="INVERTEBRATE GUSTATORY RECEPTOR"/>
    <property type="match status" value="1"/>
</dbReference>
<feature type="transmembrane region" description="Helical" evidence="8">
    <location>
        <begin position="58"/>
        <end position="74"/>
    </location>
</feature>
<evidence type="ECO:0000256" key="5">
    <source>
        <dbReference type="ARBA" id="ARBA00023136"/>
    </source>
</evidence>
<dbReference type="InterPro" id="IPR013604">
    <property type="entry name" value="7TM_chemorcpt"/>
</dbReference>
<evidence type="ECO:0000313" key="10">
    <source>
        <dbReference type="Proteomes" id="UP000007266"/>
    </source>
</evidence>
<feature type="transmembrane region" description="Helical" evidence="8">
    <location>
        <begin position="144"/>
        <end position="168"/>
    </location>
</feature>
<dbReference type="OMA" id="CEEANTC"/>
<feature type="transmembrane region" description="Helical" evidence="8">
    <location>
        <begin position="287"/>
        <end position="308"/>
    </location>
</feature>
<keyword evidence="4 8" id="KW-1133">Transmembrane helix</keyword>
<comment type="subcellular location">
    <subcellularLocation>
        <location evidence="1 8">Cell membrane</location>
        <topology evidence="1 8">Multi-pass membrane protein</topology>
    </subcellularLocation>
</comment>